<evidence type="ECO:0000313" key="3">
    <source>
        <dbReference type="Proteomes" id="UP000029024"/>
    </source>
</evidence>
<feature type="transmembrane region" description="Helical" evidence="1">
    <location>
        <begin position="432"/>
        <end position="458"/>
    </location>
</feature>
<dbReference type="EMBL" id="JGZA01000001">
    <property type="protein sequence ID" value="KFI73704.1"/>
    <property type="molecule type" value="Genomic_DNA"/>
</dbReference>
<comment type="caution">
    <text evidence="2">The sequence shown here is derived from an EMBL/GenBank/DDBJ whole genome shotgun (WGS) entry which is preliminary data.</text>
</comment>
<feature type="transmembrane region" description="Helical" evidence="1">
    <location>
        <begin position="510"/>
        <end position="533"/>
    </location>
</feature>
<dbReference type="Proteomes" id="UP000029024">
    <property type="component" value="Unassembled WGS sequence"/>
</dbReference>
<dbReference type="AlphaFoldDB" id="A0A087BRQ4"/>
<feature type="transmembrane region" description="Helical" evidence="1">
    <location>
        <begin position="155"/>
        <end position="179"/>
    </location>
</feature>
<proteinExistence type="predicted"/>
<organism evidence="2 3">
    <name type="scientific">Bifidobacterium longum subsp. suis</name>
    <dbReference type="NCBI Taxonomy" id="1695"/>
    <lineage>
        <taxon>Bacteria</taxon>
        <taxon>Bacillati</taxon>
        <taxon>Actinomycetota</taxon>
        <taxon>Actinomycetes</taxon>
        <taxon>Bifidobacteriales</taxon>
        <taxon>Bifidobacteriaceae</taxon>
        <taxon>Bifidobacterium</taxon>
    </lineage>
</organism>
<feature type="transmembrane region" description="Helical" evidence="1">
    <location>
        <begin position="479"/>
        <end position="504"/>
    </location>
</feature>
<keyword evidence="1" id="KW-1133">Transmembrane helix</keyword>
<sequence length="557" mass="59281">MISSAITLVRLRWTLTLATLRKSAWQTVAYVFSAVLAAGTIIGTGVLAWFIGILPPFTVNADGFPLNILGSGGIVNIVVVLVGATMTIFIGFIQLMMLGEGSTMNPRKFALYGIADRNLQFGLLLSGLSGIPALTGVASLMLWTLAYRHMGPAVIISSLLAAVLAVITMMSISKLLIALSTTLVTSKRGKGAFYIFIVLTFVIICQLPNILVNSGVAFSLNTETWGAATTIVAWTPFGAAFQLPFDALTGAWAVLLARIAILAVTWIVCFAVCTWCLRHERLTIGANSPSETAKGIGAFAWMPDSTSGAVSARLITYLKRDPRQAMTFAMPVLFLIIFAFQAHSISAVVWQSLIWCGWFMSVVESNGLAYDGRGFTMEVIAGVRGRTDRIGRVRVYVGIMVVYMVLLYLAGIVLVGALTGRWAQPDDLATGLIFLATGMGIALSGLGVAEVTSCVLMYPVASMDKPFSAPQGRAMAQGFFPFVYMLGSLLLMLPTGIVALVMLLTGAEGGMWLAIIPVALANGIGILALGTWLGGKLMDARMLSIVATLDSFASLQK</sequence>
<reference evidence="2 3" key="1">
    <citation type="submission" date="2014-03" db="EMBL/GenBank/DDBJ databases">
        <title>Genomics of Bifidobacteria.</title>
        <authorList>
            <person name="Ventura M."/>
            <person name="Milani C."/>
            <person name="Lugli G.A."/>
        </authorList>
    </citation>
    <scope>NUCLEOTIDE SEQUENCE [LARGE SCALE GENOMIC DNA]</scope>
    <source>
        <strain evidence="2 3">LMG 21814</strain>
    </source>
</reference>
<feature type="transmembrane region" description="Helical" evidence="1">
    <location>
        <begin position="119"/>
        <end position="143"/>
    </location>
</feature>
<name>A0A087BRQ4_BIFLN</name>
<evidence type="ECO:0000313" key="2">
    <source>
        <dbReference type="EMBL" id="KFI73704.1"/>
    </source>
</evidence>
<feature type="transmembrane region" description="Helical" evidence="1">
    <location>
        <begin position="191"/>
        <end position="211"/>
    </location>
</feature>
<feature type="transmembrane region" description="Helical" evidence="1">
    <location>
        <begin position="325"/>
        <end position="342"/>
    </location>
</feature>
<feature type="transmembrane region" description="Helical" evidence="1">
    <location>
        <begin position="251"/>
        <end position="277"/>
    </location>
</feature>
<feature type="transmembrane region" description="Helical" evidence="1">
    <location>
        <begin position="395"/>
        <end position="420"/>
    </location>
</feature>
<dbReference type="RefSeq" id="WP_032682975.1">
    <property type="nucleotide sequence ID" value="NZ_JGZA01000001.1"/>
</dbReference>
<keyword evidence="1" id="KW-0472">Membrane</keyword>
<accession>A0A087BRQ4</accession>
<protein>
    <submittedName>
        <fullName evidence="2">ABC-2 type transport system permease</fullName>
    </submittedName>
</protein>
<keyword evidence="1" id="KW-0812">Transmembrane</keyword>
<gene>
    <name evidence="2" type="ORF">BLSS_0392</name>
</gene>
<feature type="transmembrane region" description="Helical" evidence="1">
    <location>
        <begin position="74"/>
        <end position="98"/>
    </location>
</feature>
<evidence type="ECO:0000256" key="1">
    <source>
        <dbReference type="SAM" id="Phobius"/>
    </source>
</evidence>
<feature type="transmembrane region" description="Helical" evidence="1">
    <location>
        <begin position="28"/>
        <end position="54"/>
    </location>
</feature>